<dbReference type="VEuPathDB" id="VectorBase:LOC119187892"/>
<organism evidence="2">
    <name type="scientific">Rhipicephalus microplus</name>
    <name type="common">Cattle tick</name>
    <name type="synonym">Boophilus microplus</name>
    <dbReference type="NCBI Taxonomy" id="6941"/>
    <lineage>
        <taxon>Eukaryota</taxon>
        <taxon>Metazoa</taxon>
        <taxon>Ecdysozoa</taxon>
        <taxon>Arthropoda</taxon>
        <taxon>Chelicerata</taxon>
        <taxon>Arachnida</taxon>
        <taxon>Acari</taxon>
        <taxon>Parasitiformes</taxon>
        <taxon>Ixodida</taxon>
        <taxon>Ixodoidea</taxon>
        <taxon>Ixodidae</taxon>
        <taxon>Rhipicephalinae</taxon>
        <taxon>Rhipicephalus</taxon>
        <taxon>Boophilus</taxon>
    </lineage>
</organism>
<reference evidence="2" key="1">
    <citation type="submission" date="2020-03" db="EMBL/GenBank/DDBJ databases">
        <title>A transcriptome and proteome of the tick Rhipicephalus microplus shaped by the genetic composition of its hosts and developmental stage.</title>
        <authorList>
            <person name="Garcia G.R."/>
            <person name="Ribeiro J.M.C."/>
            <person name="Maruyama S.R."/>
            <person name="Gardinasse L.G."/>
            <person name="Nelson K."/>
            <person name="Ferreira B.R."/>
            <person name="Andrade T.G."/>
            <person name="Santos I.K.F.M."/>
        </authorList>
    </citation>
    <scope>NUCLEOTIDE SEQUENCE</scope>
    <source>
        <strain evidence="2">NSGR</strain>
        <tissue evidence="2">Salivary glands</tissue>
    </source>
</reference>
<accession>A0A6G5A315</accession>
<dbReference type="OrthoDB" id="6494708at2759"/>
<dbReference type="AlphaFoldDB" id="A0A6G5A315"/>
<proteinExistence type="predicted"/>
<feature type="chain" id="PRO_5026098962" evidence="1">
    <location>
        <begin position="21"/>
        <end position="131"/>
    </location>
</feature>
<dbReference type="EMBL" id="GIKN01002323">
    <property type="protein sequence ID" value="NIE44596.1"/>
    <property type="molecule type" value="Transcribed_RNA"/>
</dbReference>
<feature type="signal peptide" evidence="1">
    <location>
        <begin position="1"/>
        <end position="20"/>
    </location>
</feature>
<evidence type="ECO:0000256" key="1">
    <source>
        <dbReference type="SAM" id="SignalP"/>
    </source>
</evidence>
<keyword evidence="1" id="KW-0732">Signal</keyword>
<evidence type="ECO:0000313" key="2">
    <source>
        <dbReference type="EMBL" id="NIE44596.1"/>
    </source>
</evidence>
<sequence length="131" mass="15217">MKVTVLGLCLVLSAICAVRAQSLQNPLFCPLRLRLKAEVLQCTVRNLEERDQNRMIRVMTYNGLDYNQLAWWICTPQAEFALRKVFTRGQLQRMTNAGIKCILYLYRDFYRTTDDVEPAFTTTPEPVSSYE</sequence>
<protein>
    <submittedName>
        <fullName evidence="2">Putative bovine pancreatic trypsin inhibitor</fullName>
    </submittedName>
</protein>
<name>A0A6G5A315_RHIMP</name>